<dbReference type="GO" id="GO:0005615">
    <property type="term" value="C:extracellular space"/>
    <property type="evidence" value="ECO:0007669"/>
    <property type="project" value="TreeGrafter"/>
</dbReference>
<protein>
    <submittedName>
        <fullName evidence="4">COBA1 protein</fullName>
    </submittedName>
</protein>
<evidence type="ECO:0000313" key="5">
    <source>
        <dbReference type="Proteomes" id="UP000886611"/>
    </source>
</evidence>
<sequence length="383" mass="40626">MDVRGSIPIKGKQRCVHLMSANQGETRVVFSLYYTISRIYDLFLATEKMWRMFANWLTNHKHYLGEKGPIGPAGQDGGEGPVGLPGVAGPQGPPGEDGDKGEMGGPGQKGSKGDKGESGVDGESGPRGQQGMFGQKGDEGARGFVGLAGPIGLQGPPGQSGPRGPMGPPGGDGPQGMPGGAGQPGAVGEKSVSPQEIERDREIDTRRWSCEVTRQTKVVWWSAGGCAQLPCLDGPEEGLCLPGTMRGQPPHLVWGPQVSSIEAQPYKGPWPPPGGALMIVRPWTSALPPHSEVLAKGKTGTPGGLPGAQAALQSESREQKVNQRAPGAHPGENKRGRLPLVDSWSQKEEDRARWRGVEAVQDHWRACEEGVWCRDTLRCVDKL</sequence>
<evidence type="ECO:0000313" key="4">
    <source>
        <dbReference type="EMBL" id="KAG2471453.1"/>
    </source>
</evidence>
<comment type="subcellular location">
    <subcellularLocation>
        <location evidence="1">Secreted</location>
        <location evidence="1">Extracellular space</location>
        <location evidence="1">Extracellular matrix</location>
    </subcellularLocation>
</comment>
<dbReference type="GO" id="GO:0030020">
    <property type="term" value="F:extracellular matrix structural constituent conferring tensile strength"/>
    <property type="evidence" value="ECO:0007669"/>
    <property type="project" value="TreeGrafter"/>
</dbReference>
<organism evidence="4 5">
    <name type="scientific">Polypterus senegalus</name>
    <name type="common">Senegal bichir</name>
    <dbReference type="NCBI Taxonomy" id="55291"/>
    <lineage>
        <taxon>Eukaryota</taxon>
        <taxon>Metazoa</taxon>
        <taxon>Chordata</taxon>
        <taxon>Craniata</taxon>
        <taxon>Vertebrata</taxon>
        <taxon>Euteleostomi</taxon>
        <taxon>Actinopterygii</taxon>
        <taxon>Polypteriformes</taxon>
        <taxon>Polypteridae</taxon>
        <taxon>Polypterus</taxon>
    </lineage>
</organism>
<dbReference type="AlphaFoldDB" id="A0A8X7XN60"/>
<gene>
    <name evidence="4" type="primary">Col11a1_1</name>
    <name evidence="4" type="ORF">GTO96_0005994</name>
</gene>
<dbReference type="Proteomes" id="UP000886611">
    <property type="component" value="Unassembled WGS sequence"/>
</dbReference>
<name>A0A8X7XN60_POLSE</name>
<keyword evidence="2" id="KW-0964">Secreted</keyword>
<feature type="compositionally biased region" description="Gly residues" evidence="3">
    <location>
        <begin position="169"/>
        <end position="185"/>
    </location>
</feature>
<accession>A0A8X7XN60</accession>
<reference evidence="4 5" key="1">
    <citation type="journal article" date="2021" name="Cell">
        <title>Tracing the genetic footprints of vertebrate landing in non-teleost ray-finned fishes.</title>
        <authorList>
            <person name="Bi X."/>
            <person name="Wang K."/>
            <person name="Yang L."/>
            <person name="Pan H."/>
            <person name="Jiang H."/>
            <person name="Wei Q."/>
            <person name="Fang M."/>
            <person name="Yu H."/>
            <person name="Zhu C."/>
            <person name="Cai Y."/>
            <person name="He Y."/>
            <person name="Gan X."/>
            <person name="Zeng H."/>
            <person name="Yu D."/>
            <person name="Zhu Y."/>
            <person name="Jiang H."/>
            <person name="Qiu Q."/>
            <person name="Yang H."/>
            <person name="Zhang Y.E."/>
            <person name="Wang W."/>
            <person name="Zhu M."/>
            <person name="He S."/>
            <person name="Zhang G."/>
        </authorList>
    </citation>
    <scope>NUCLEOTIDE SEQUENCE [LARGE SCALE GENOMIC DNA]</scope>
    <source>
        <strain evidence="4">Bchr_013</strain>
    </source>
</reference>
<dbReference type="GO" id="GO:0031012">
    <property type="term" value="C:extracellular matrix"/>
    <property type="evidence" value="ECO:0007669"/>
    <property type="project" value="TreeGrafter"/>
</dbReference>
<dbReference type="EMBL" id="JAATIS010000094">
    <property type="protein sequence ID" value="KAG2471453.1"/>
    <property type="molecule type" value="Genomic_DNA"/>
</dbReference>
<comment type="caution">
    <text evidence="4">The sequence shown here is derived from an EMBL/GenBank/DDBJ whole genome shotgun (WGS) entry which is preliminary data.</text>
</comment>
<feature type="compositionally biased region" description="Low complexity" evidence="3">
    <location>
        <begin position="147"/>
        <end position="163"/>
    </location>
</feature>
<proteinExistence type="predicted"/>
<evidence type="ECO:0000256" key="1">
    <source>
        <dbReference type="ARBA" id="ARBA00004498"/>
    </source>
</evidence>
<dbReference type="GO" id="GO:0030198">
    <property type="term" value="P:extracellular matrix organization"/>
    <property type="evidence" value="ECO:0007669"/>
    <property type="project" value="TreeGrafter"/>
</dbReference>
<feature type="region of interest" description="Disordered" evidence="3">
    <location>
        <begin position="297"/>
        <end position="338"/>
    </location>
</feature>
<evidence type="ECO:0000256" key="2">
    <source>
        <dbReference type="ARBA" id="ARBA00022530"/>
    </source>
</evidence>
<feature type="non-terminal residue" evidence="4">
    <location>
        <position position="383"/>
    </location>
</feature>
<dbReference type="PANTHER" id="PTHR24023:SF1082">
    <property type="entry name" value="COLLAGEN TRIPLE HELIX REPEAT"/>
    <property type="match status" value="1"/>
</dbReference>
<keyword evidence="5" id="KW-1185">Reference proteome</keyword>
<evidence type="ECO:0000256" key="3">
    <source>
        <dbReference type="SAM" id="MobiDB-lite"/>
    </source>
</evidence>
<dbReference type="InterPro" id="IPR050149">
    <property type="entry name" value="Collagen_superfamily"/>
</dbReference>
<dbReference type="PANTHER" id="PTHR24023">
    <property type="entry name" value="COLLAGEN ALPHA"/>
    <property type="match status" value="1"/>
</dbReference>
<feature type="region of interest" description="Disordered" evidence="3">
    <location>
        <begin position="68"/>
        <end position="201"/>
    </location>
</feature>
<keyword evidence="2" id="KW-0272">Extracellular matrix</keyword>
<feature type="non-terminal residue" evidence="4">
    <location>
        <position position="1"/>
    </location>
</feature>
<feature type="compositionally biased region" description="Gly residues" evidence="3">
    <location>
        <begin position="74"/>
        <end position="83"/>
    </location>
</feature>
<dbReference type="Pfam" id="PF01391">
    <property type="entry name" value="Collagen"/>
    <property type="match status" value="1"/>
</dbReference>
<dbReference type="InterPro" id="IPR008160">
    <property type="entry name" value="Collagen"/>
</dbReference>